<feature type="chain" id="PRO_5025346219" description="Cell wall protein" evidence="2">
    <location>
        <begin position="19"/>
        <end position="266"/>
    </location>
</feature>
<dbReference type="GO" id="GO:0005576">
    <property type="term" value="C:extracellular region"/>
    <property type="evidence" value="ECO:0007669"/>
    <property type="project" value="TreeGrafter"/>
</dbReference>
<evidence type="ECO:0000256" key="1">
    <source>
        <dbReference type="SAM" id="MobiDB-lite"/>
    </source>
</evidence>
<dbReference type="PANTHER" id="PTHR38123">
    <property type="entry name" value="CELL WALL SERINE-THREONINE-RICH GALACTOMANNOPROTEIN MP1 (AFU_ORTHOLOGUE AFUA_4G03240)"/>
    <property type="match status" value="1"/>
</dbReference>
<organism evidence="3 4">
    <name type="scientific">Microthyrium microscopicum</name>
    <dbReference type="NCBI Taxonomy" id="703497"/>
    <lineage>
        <taxon>Eukaryota</taxon>
        <taxon>Fungi</taxon>
        <taxon>Dikarya</taxon>
        <taxon>Ascomycota</taxon>
        <taxon>Pezizomycotina</taxon>
        <taxon>Dothideomycetes</taxon>
        <taxon>Dothideomycetes incertae sedis</taxon>
        <taxon>Microthyriales</taxon>
        <taxon>Microthyriaceae</taxon>
        <taxon>Microthyrium</taxon>
    </lineage>
</organism>
<reference evidence="3" key="1">
    <citation type="journal article" date="2020" name="Stud. Mycol.">
        <title>101 Dothideomycetes genomes: a test case for predicting lifestyles and emergence of pathogens.</title>
        <authorList>
            <person name="Haridas S."/>
            <person name="Albert R."/>
            <person name="Binder M."/>
            <person name="Bloem J."/>
            <person name="Labutti K."/>
            <person name="Salamov A."/>
            <person name="Andreopoulos B."/>
            <person name="Baker S."/>
            <person name="Barry K."/>
            <person name="Bills G."/>
            <person name="Bluhm B."/>
            <person name="Cannon C."/>
            <person name="Castanera R."/>
            <person name="Culley D."/>
            <person name="Daum C."/>
            <person name="Ezra D."/>
            <person name="Gonzalez J."/>
            <person name="Henrissat B."/>
            <person name="Kuo A."/>
            <person name="Liang C."/>
            <person name="Lipzen A."/>
            <person name="Lutzoni F."/>
            <person name="Magnuson J."/>
            <person name="Mondo S."/>
            <person name="Nolan M."/>
            <person name="Ohm R."/>
            <person name="Pangilinan J."/>
            <person name="Park H.-J."/>
            <person name="Ramirez L."/>
            <person name="Alfaro M."/>
            <person name="Sun H."/>
            <person name="Tritt A."/>
            <person name="Yoshinaga Y."/>
            <person name="Zwiers L.-H."/>
            <person name="Turgeon B."/>
            <person name="Goodwin S."/>
            <person name="Spatafora J."/>
            <person name="Crous P."/>
            <person name="Grigoriev I."/>
        </authorList>
    </citation>
    <scope>NUCLEOTIDE SEQUENCE</scope>
    <source>
        <strain evidence="3">CBS 115976</strain>
    </source>
</reference>
<keyword evidence="2" id="KW-0732">Signal</keyword>
<protein>
    <recommendedName>
        <fullName evidence="5">Cell wall protein</fullName>
    </recommendedName>
</protein>
<dbReference type="InterPro" id="IPR021054">
    <property type="entry name" value="Cell_wall_mannoprotein_1"/>
</dbReference>
<keyword evidence="4" id="KW-1185">Reference proteome</keyword>
<proteinExistence type="predicted"/>
<evidence type="ECO:0008006" key="5">
    <source>
        <dbReference type="Google" id="ProtNLM"/>
    </source>
</evidence>
<dbReference type="PANTHER" id="PTHR38123:SF6">
    <property type="entry name" value="CELL WALL SERINE-THREONINE-RICH GALACTOMANNOPROTEIN MP1 (AFU_ORTHOLOGUE AFUA_4G03240)"/>
    <property type="match status" value="1"/>
</dbReference>
<dbReference type="OrthoDB" id="3938938at2759"/>
<accession>A0A6A6U0G5</accession>
<evidence type="ECO:0000313" key="4">
    <source>
        <dbReference type="Proteomes" id="UP000799302"/>
    </source>
</evidence>
<dbReference type="Gene3D" id="1.20.1280.140">
    <property type="match status" value="1"/>
</dbReference>
<dbReference type="AlphaFoldDB" id="A0A6A6U0G5"/>
<dbReference type="EMBL" id="MU004241">
    <property type="protein sequence ID" value="KAF2664917.1"/>
    <property type="molecule type" value="Genomic_DNA"/>
</dbReference>
<feature type="region of interest" description="Disordered" evidence="1">
    <location>
        <begin position="230"/>
        <end position="266"/>
    </location>
</feature>
<evidence type="ECO:0000256" key="2">
    <source>
        <dbReference type="SAM" id="SignalP"/>
    </source>
</evidence>
<name>A0A6A6U0G5_9PEZI</name>
<feature type="compositionally biased region" description="Low complexity" evidence="1">
    <location>
        <begin position="241"/>
        <end position="260"/>
    </location>
</feature>
<evidence type="ECO:0000313" key="3">
    <source>
        <dbReference type="EMBL" id="KAF2664917.1"/>
    </source>
</evidence>
<sequence length="266" mass="26314">MKFSVIIGLLGSVALTNAAALAPMDMTTMQVVFDHIFTGLDKLTEDTRSYTGGADGVKKIVSDANAVQATVMDGINKVKASKGMYIVDIATILGPVGVMESQVHEAVDIIKSKKKELQAANADKDILGLLTQLRSSAGGLVDVILAGLPLSSIVGLVARPIANTILTRIDEGIKEWGGTPGAAANPPVGSAPKATAAAAPKAAATPKASGTAAAPKGILGGLFGGKGSAAKASPTPPAAAAPPAVSPAAAPAPAGMAGMAGHDHGM</sequence>
<dbReference type="Pfam" id="PF12296">
    <property type="entry name" value="HsbA"/>
    <property type="match status" value="1"/>
</dbReference>
<dbReference type="Proteomes" id="UP000799302">
    <property type="component" value="Unassembled WGS sequence"/>
</dbReference>
<feature type="signal peptide" evidence="2">
    <location>
        <begin position="1"/>
        <end position="18"/>
    </location>
</feature>
<gene>
    <name evidence="3" type="ORF">BT63DRAFT_79601</name>
</gene>